<comment type="caution">
    <text evidence="9">The sequence shown here is derived from an EMBL/GenBank/DDBJ whole genome shotgun (WGS) entry which is preliminary data.</text>
</comment>
<dbReference type="PANTHER" id="PTHR43098:SF3">
    <property type="entry name" value="L-ORNITHINE N(5)-MONOOXYGENASE-RELATED"/>
    <property type="match status" value="1"/>
</dbReference>
<evidence type="ECO:0000256" key="6">
    <source>
        <dbReference type="ARBA" id="ARBA00023002"/>
    </source>
</evidence>
<keyword evidence="8" id="KW-0812">Transmembrane</keyword>
<evidence type="ECO:0000256" key="1">
    <source>
        <dbReference type="ARBA" id="ARBA00001974"/>
    </source>
</evidence>
<dbReference type="Gene3D" id="3.50.50.60">
    <property type="entry name" value="FAD/NAD(P)-binding domain"/>
    <property type="match status" value="1"/>
</dbReference>
<evidence type="ECO:0000256" key="4">
    <source>
        <dbReference type="ARBA" id="ARBA00022827"/>
    </source>
</evidence>
<dbReference type="InterPro" id="IPR050775">
    <property type="entry name" value="FAD-binding_Monooxygenases"/>
</dbReference>
<dbReference type="GO" id="GO:0004497">
    <property type="term" value="F:monooxygenase activity"/>
    <property type="evidence" value="ECO:0007669"/>
    <property type="project" value="UniProtKB-KW"/>
</dbReference>
<evidence type="ECO:0000313" key="10">
    <source>
        <dbReference type="Proteomes" id="UP000663868"/>
    </source>
</evidence>
<keyword evidence="8" id="KW-1133">Transmembrane helix</keyword>
<reference evidence="9" key="1">
    <citation type="submission" date="2021-02" db="EMBL/GenBank/DDBJ databases">
        <authorList>
            <person name="Nowell W R."/>
        </authorList>
    </citation>
    <scope>NUCLEOTIDE SEQUENCE</scope>
</reference>
<gene>
    <name evidence="9" type="ORF">KXQ929_LOCUS43792</name>
</gene>
<evidence type="ECO:0000256" key="7">
    <source>
        <dbReference type="ARBA" id="ARBA00023033"/>
    </source>
</evidence>
<protein>
    <submittedName>
        <fullName evidence="9">Uncharacterized protein</fullName>
    </submittedName>
</protein>
<sequence length="55" mass="5989">MSNLQKKLDQNDKSSEKIDVIIVGAGFSGLYMLYRVRELGMTVRIIEAADGVGGT</sequence>
<comment type="cofactor">
    <cofactor evidence="1">
        <name>FAD</name>
        <dbReference type="ChEBI" id="CHEBI:57692"/>
    </cofactor>
</comment>
<feature type="non-terminal residue" evidence="9">
    <location>
        <position position="55"/>
    </location>
</feature>
<dbReference type="PANTHER" id="PTHR43098">
    <property type="entry name" value="L-ORNITHINE N(5)-MONOOXYGENASE-RELATED"/>
    <property type="match status" value="1"/>
</dbReference>
<keyword evidence="6" id="KW-0560">Oxidoreductase</keyword>
<evidence type="ECO:0000256" key="8">
    <source>
        <dbReference type="SAM" id="Phobius"/>
    </source>
</evidence>
<dbReference type="EMBL" id="CAJOBB010011966">
    <property type="protein sequence ID" value="CAF4269269.1"/>
    <property type="molecule type" value="Genomic_DNA"/>
</dbReference>
<evidence type="ECO:0000256" key="5">
    <source>
        <dbReference type="ARBA" id="ARBA00022857"/>
    </source>
</evidence>
<keyword evidence="8" id="KW-0472">Membrane</keyword>
<keyword evidence="7" id="KW-0503">Monooxygenase</keyword>
<proteinExistence type="inferred from homology"/>
<dbReference type="Proteomes" id="UP000663868">
    <property type="component" value="Unassembled WGS sequence"/>
</dbReference>
<dbReference type="Pfam" id="PF13450">
    <property type="entry name" value="NAD_binding_8"/>
    <property type="match status" value="1"/>
</dbReference>
<evidence type="ECO:0000256" key="3">
    <source>
        <dbReference type="ARBA" id="ARBA00022630"/>
    </source>
</evidence>
<keyword evidence="5" id="KW-0521">NADP</keyword>
<name>A0A820FZ12_9BILA</name>
<evidence type="ECO:0000256" key="2">
    <source>
        <dbReference type="ARBA" id="ARBA00010139"/>
    </source>
</evidence>
<evidence type="ECO:0000313" key="9">
    <source>
        <dbReference type="EMBL" id="CAF4269269.1"/>
    </source>
</evidence>
<dbReference type="SUPFAM" id="SSF51905">
    <property type="entry name" value="FAD/NAD(P)-binding domain"/>
    <property type="match status" value="1"/>
</dbReference>
<dbReference type="InterPro" id="IPR036188">
    <property type="entry name" value="FAD/NAD-bd_sf"/>
</dbReference>
<comment type="similarity">
    <text evidence="2">Belongs to the FAD-binding monooxygenase family.</text>
</comment>
<keyword evidence="4" id="KW-0274">FAD</keyword>
<organism evidence="9 10">
    <name type="scientific">Adineta steineri</name>
    <dbReference type="NCBI Taxonomy" id="433720"/>
    <lineage>
        <taxon>Eukaryota</taxon>
        <taxon>Metazoa</taxon>
        <taxon>Spiralia</taxon>
        <taxon>Gnathifera</taxon>
        <taxon>Rotifera</taxon>
        <taxon>Eurotatoria</taxon>
        <taxon>Bdelloidea</taxon>
        <taxon>Adinetida</taxon>
        <taxon>Adinetidae</taxon>
        <taxon>Adineta</taxon>
    </lineage>
</organism>
<accession>A0A820FZ12</accession>
<feature type="transmembrane region" description="Helical" evidence="8">
    <location>
        <begin position="20"/>
        <end position="36"/>
    </location>
</feature>
<keyword evidence="3" id="KW-0285">Flavoprotein</keyword>
<dbReference type="AlphaFoldDB" id="A0A820FZ12"/>